<dbReference type="OMA" id="PDTDDHK"/>
<comment type="cofactor">
    <cofactor evidence="2">
        <name>Mg(2+)</name>
        <dbReference type="ChEBI" id="CHEBI:18420"/>
    </cofactor>
</comment>
<dbReference type="InterPro" id="IPR039121">
    <property type="entry name" value="NUDT19"/>
</dbReference>
<dbReference type="PANTHER" id="PTHR12318:SF0">
    <property type="entry name" value="ACYL-COENZYME A DIPHOSPHATASE NUDT19"/>
    <property type="match status" value="1"/>
</dbReference>
<dbReference type="STRING" id="10228.B3S4G4"/>
<accession>B3S4G4</accession>
<organism evidence="9 10">
    <name type="scientific">Trichoplax adhaerens</name>
    <name type="common">Trichoplax reptans</name>
    <dbReference type="NCBI Taxonomy" id="10228"/>
    <lineage>
        <taxon>Eukaryota</taxon>
        <taxon>Metazoa</taxon>
        <taxon>Placozoa</taxon>
        <taxon>Uniplacotomia</taxon>
        <taxon>Trichoplacea</taxon>
        <taxon>Trichoplacidae</taxon>
        <taxon>Trichoplax</taxon>
    </lineage>
</organism>
<keyword evidence="10" id="KW-1185">Reference proteome</keyword>
<dbReference type="OrthoDB" id="1695362at2759"/>
<evidence type="ECO:0000256" key="4">
    <source>
        <dbReference type="ARBA" id="ARBA00022723"/>
    </source>
</evidence>
<evidence type="ECO:0000256" key="2">
    <source>
        <dbReference type="ARBA" id="ARBA00001946"/>
    </source>
</evidence>
<dbReference type="PANTHER" id="PTHR12318">
    <property type="entry name" value="TESTOSTERONE-REGULATED PROTEIN RP2"/>
    <property type="match status" value="1"/>
</dbReference>
<keyword evidence="5" id="KW-0378">Hydrolase</keyword>
<keyword evidence="6" id="KW-0460">Magnesium</keyword>
<dbReference type="GO" id="GO:0016818">
    <property type="term" value="F:hydrolase activity, acting on acid anhydrides, in phosphorus-containing anhydrides"/>
    <property type="evidence" value="ECO:0007669"/>
    <property type="project" value="InterPro"/>
</dbReference>
<dbReference type="EMBL" id="DS985249">
    <property type="protein sequence ID" value="EDV22459.1"/>
    <property type="molecule type" value="Genomic_DNA"/>
</dbReference>
<keyword evidence="7" id="KW-0464">Manganese</keyword>
<dbReference type="GeneID" id="6756388"/>
<evidence type="ECO:0000313" key="9">
    <source>
        <dbReference type="EMBL" id="EDV22459.1"/>
    </source>
</evidence>
<keyword evidence="4" id="KW-0479">Metal-binding</keyword>
<comment type="cofactor">
    <cofactor evidence="1">
        <name>Mn(2+)</name>
        <dbReference type="ChEBI" id="CHEBI:29035"/>
    </cofactor>
</comment>
<evidence type="ECO:0000256" key="3">
    <source>
        <dbReference type="ARBA" id="ARBA00005582"/>
    </source>
</evidence>
<evidence type="ECO:0000313" key="10">
    <source>
        <dbReference type="Proteomes" id="UP000009022"/>
    </source>
</evidence>
<dbReference type="InterPro" id="IPR015797">
    <property type="entry name" value="NUDIX_hydrolase-like_dom_sf"/>
</dbReference>
<sequence>MTRKKSLFYEAATLILVAHGDATNKFQDITRNVIKRSAPKVLMVQRSSQSSFMPSAGVFPGGRTDKVDFSPEWKDIYTQKVSWQSILDSLPKSCDPRPPIYTRVIKDVILPSDIGFRICAIRETFEESGLLLLRNNPDGAFINNPAAQYASCITLTLSELQKWRKIIRQDASQFLRLCRELEAVPDIWSLHDWSNWFTPAGYSKRFDTAFFLCCLKNTKDLINDSDSEVRKSFWSKPSEVLRYHVNKELFLYPPQIHELSRLLNFETVQELLSFSHHRPRNHSTLQYLTVPIKCKNGTITVLSGDSLYPMDKRPIRENILVPEDEIWYGELINREEDTIEQLNASSTHLHRYVFPNFMEPFSKLKESSVSIVPYANTRLLDGHKPLQLSWL</sequence>
<evidence type="ECO:0000259" key="8">
    <source>
        <dbReference type="PROSITE" id="PS51462"/>
    </source>
</evidence>
<evidence type="ECO:0000256" key="6">
    <source>
        <dbReference type="ARBA" id="ARBA00022842"/>
    </source>
</evidence>
<dbReference type="Gene3D" id="3.90.79.10">
    <property type="entry name" value="Nucleoside Triphosphate Pyrophosphohydrolase"/>
    <property type="match status" value="1"/>
</dbReference>
<name>B3S4G4_TRIAD</name>
<dbReference type="eggNOG" id="KOG3904">
    <property type="taxonomic scope" value="Eukaryota"/>
</dbReference>
<dbReference type="AlphaFoldDB" id="B3S4G4"/>
<dbReference type="PhylomeDB" id="B3S4G4"/>
<protein>
    <recommendedName>
        <fullName evidence="8">Nudix hydrolase domain-containing protein</fullName>
    </recommendedName>
</protein>
<gene>
    <name evidence="9" type="ORF">TRIADDRAFT_59075</name>
</gene>
<dbReference type="Proteomes" id="UP000009022">
    <property type="component" value="Unassembled WGS sequence"/>
</dbReference>
<evidence type="ECO:0000256" key="5">
    <source>
        <dbReference type="ARBA" id="ARBA00022801"/>
    </source>
</evidence>
<comment type="similarity">
    <text evidence="3">Belongs to the Nudix hydrolase family.</text>
</comment>
<proteinExistence type="inferred from homology"/>
<dbReference type="RefSeq" id="XP_002115003.1">
    <property type="nucleotide sequence ID" value="XM_002114967.1"/>
</dbReference>
<reference evidence="9 10" key="1">
    <citation type="journal article" date="2008" name="Nature">
        <title>The Trichoplax genome and the nature of placozoans.</title>
        <authorList>
            <person name="Srivastava M."/>
            <person name="Begovic E."/>
            <person name="Chapman J."/>
            <person name="Putnam N.H."/>
            <person name="Hellsten U."/>
            <person name="Kawashima T."/>
            <person name="Kuo A."/>
            <person name="Mitros T."/>
            <person name="Salamov A."/>
            <person name="Carpenter M.L."/>
            <person name="Signorovitch A.Y."/>
            <person name="Moreno M.A."/>
            <person name="Kamm K."/>
            <person name="Grimwood J."/>
            <person name="Schmutz J."/>
            <person name="Shapiro H."/>
            <person name="Grigoriev I.V."/>
            <person name="Buss L.W."/>
            <person name="Schierwater B."/>
            <person name="Dellaporta S.L."/>
            <person name="Rokhsar D.S."/>
        </authorList>
    </citation>
    <scope>NUCLEOTIDE SEQUENCE [LARGE SCALE GENOMIC DNA]</scope>
    <source>
        <strain evidence="9 10">Grell-BS-1999</strain>
    </source>
</reference>
<evidence type="ECO:0000256" key="7">
    <source>
        <dbReference type="ARBA" id="ARBA00023211"/>
    </source>
</evidence>
<dbReference type="KEGG" id="tad:TRIADDRAFT_59075"/>
<dbReference type="InterPro" id="IPR000086">
    <property type="entry name" value="NUDIX_hydrolase_dom"/>
</dbReference>
<evidence type="ECO:0000256" key="1">
    <source>
        <dbReference type="ARBA" id="ARBA00001936"/>
    </source>
</evidence>
<dbReference type="FunCoup" id="B3S4G4">
    <property type="interactions" value="184"/>
</dbReference>
<dbReference type="CTD" id="6756388"/>
<dbReference type="HOGENOM" id="CLU_059078_1_0_1"/>
<dbReference type="SUPFAM" id="SSF55811">
    <property type="entry name" value="Nudix"/>
    <property type="match status" value="1"/>
</dbReference>
<feature type="domain" description="Nudix hydrolase" evidence="8">
    <location>
        <begin position="8"/>
        <end position="258"/>
    </location>
</feature>
<dbReference type="CDD" id="cd18870">
    <property type="entry name" value="NUDIX_AcylCoAdiphos_Nudt19"/>
    <property type="match status" value="1"/>
</dbReference>
<dbReference type="PROSITE" id="PS51462">
    <property type="entry name" value="NUDIX"/>
    <property type="match status" value="1"/>
</dbReference>
<dbReference type="InParanoid" id="B3S4G4"/>
<dbReference type="GO" id="GO:0046872">
    <property type="term" value="F:metal ion binding"/>
    <property type="evidence" value="ECO:0007669"/>
    <property type="project" value="UniProtKB-KW"/>
</dbReference>